<gene>
    <name evidence="2" type="ORF">GLX27_001909</name>
</gene>
<accession>A0ABY8ENY2</accession>
<evidence type="ECO:0000313" key="2">
    <source>
        <dbReference type="EMBL" id="WFD47258.1"/>
    </source>
</evidence>
<proteinExistence type="predicted"/>
<dbReference type="Proteomes" id="UP000818624">
    <property type="component" value="Chromosome 2"/>
</dbReference>
<keyword evidence="1" id="KW-0472">Membrane</keyword>
<evidence type="ECO:0000313" key="3">
    <source>
        <dbReference type="Proteomes" id="UP000818624"/>
    </source>
</evidence>
<sequence>MPGTLALAAAVLVGVLTLYFLSGVLFGGGELKPVEEEVRDDANFVERMASQVRRA</sequence>
<keyword evidence="1" id="KW-1133">Transmembrane helix</keyword>
<keyword evidence="3" id="KW-1185">Reference proteome</keyword>
<reference evidence="2 3" key="1">
    <citation type="journal article" date="2020" name="Elife">
        <title>Loss of centromere function drives karyotype evolution in closely related Malassezia species.</title>
        <authorList>
            <person name="Sankaranarayanan S.R."/>
            <person name="Ianiri G."/>
            <person name="Coelho M.A."/>
            <person name="Reza M.H."/>
            <person name="Thimmappa B.C."/>
            <person name="Ganguly P."/>
            <person name="Vadnala R.N."/>
            <person name="Sun S."/>
            <person name="Siddharthan R."/>
            <person name="Tellgren-Roth C."/>
            <person name="Dawson T.L."/>
            <person name="Heitman J."/>
            <person name="Sanyal K."/>
        </authorList>
    </citation>
    <scope>NUCLEOTIDE SEQUENCE [LARGE SCALE GENOMIC DNA]</scope>
    <source>
        <strain evidence="2">CBS14141</strain>
    </source>
</reference>
<feature type="transmembrane region" description="Helical" evidence="1">
    <location>
        <begin position="6"/>
        <end position="26"/>
    </location>
</feature>
<evidence type="ECO:0000256" key="1">
    <source>
        <dbReference type="SAM" id="Phobius"/>
    </source>
</evidence>
<keyword evidence="1" id="KW-0812">Transmembrane</keyword>
<protein>
    <submittedName>
        <fullName evidence="2">Uncharacterized protein</fullName>
    </submittedName>
</protein>
<dbReference type="EMBL" id="CP046235">
    <property type="protein sequence ID" value="WFD47258.1"/>
    <property type="molecule type" value="Genomic_DNA"/>
</dbReference>
<name>A0ABY8ENY2_MALFU</name>
<organism evidence="2 3">
    <name type="scientific">Malassezia furfur</name>
    <name type="common">Pityriasis versicolor infection agent</name>
    <name type="synonym">Pityrosporum furfur</name>
    <dbReference type="NCBI Taxonomy" id="55194"/>
    <lineage>
        <taxon>Eukaryota</taxon>
        <taxon>Fungi</taxon>
        <taxon>Dikarya</taxon>
        <taxon>Basidiomycota</taxon>
        <taxon>Ustilaginomycotina</taxon>
        <taxon>Malasseziomycetes</taxon>
        <taxon>Malasseziales</taxon>
        <taxon>Malasseziaceae</taxon>
        <taxon>Malassezia</taxon>
    </lineage>
</organism>